<gene>
    <name evidence="1" type="ORF">NRB56_16890</name>
</gene>
<comment type="caution">
    <text evidence="1">The sequence shown here is derived from an EMBL/GenBank/DDBJ whole genome shotgun (WGS) entry which is preliminary data.</text>
</comment>
<protein>
    <submittedName>
        <fullName evidence="1">Uncharacterized protein</fullName>
    </submittedName>
</protein>
<name>A0A7K0DKF0_9NOCA</name>
<dbReference type="AlphaFoldDB" id="A0A7K0DKF0"/>
<reference evidence="1 2" key="1">
    <citation type="submission" date="2019-10" db="EMBL/GenBank/DDBJ databases">
        <title>Nocardia macrotermitis sp. nov. and Nocardia aurantia sp. nov., isolated from the gut of fungus growing-termite Macrotermes natalensis.</title>
        <authorList>
            <person name="Benndorf R."/>
            <person name="Schwitalla J."/>
            <person name="Martin K."/>
            <person name="De Beer W."/>
            <person name="Kaster A.-K."/>
            <person name="Vollmers J."/>
            <person name="Poulsen M."/>
            <person name="Beemelmanns C."/>
        </authorList>
    </citation>
    <scope>NUCLEOTIDE SEQUENCE [LARGE SCALE GENOMIC DNA]</scope>
    <source>
        <strain evidence="1 2">RB56</strain>
    </source>
</reference>
<dbReference type="EMBL" id="WEGI01000003">
    <property type="protein sequence ID" value="MQY26128.1"/>
    <property type="molecule type" value="Genomic_DNA"/>
</dbReference>
<dbReference type="Proteomes" id="UP000431401">
    <property type="component" value="Unassembled WGS sequence"/>
</dbReference>
<accession>A0A7K0DKF0</accession>
<evidence type="ECO:0000313" key="1">
    <source>
        <dbReference type="EMBL" id="MQY26128.1"/>
    </source>
</evidence>
<organism evidence="1 2">
    <name type="scientific">Nocardia aurantia</name>
    <dbReference type="NCBI Taxonomy" id="2585199"/>
    <lineage>
        <taxon>Bacteria</taxon>
        <taxon>Bacillati</taxon>
        <taxon>Actinomycetota</taxon>
        <taxon>Actinomycetes</taxon>
        <taxon>Mycobacteriales</taxon>
        <taxon>Nocardiaceae</taxon>
        <taxon>Nocardia</taxon>
    </lineage>
</organism>
<keyword evidence="2" id="KW-1185">Reference proteome</keyword>
<sequence>MNLWILVQNLLNQLDLGSAATGSPIWPASAVAE</sequence>
<evidence type="ECO:0000313" key="2">
    <source>
        <dbReference type="Proteomes" id="UP000431401"/>
    </source>
</evidence>
<proteinExistence type="predicted"/>